<reference evidence="1" key="1">
    <citation type="submission" date="2023-11" db="EMBL/GenBank/DDBJ databases">
        <authorList>
            <person name="Poullet M."/>
        </authorList>
    </citation>
    <scope>NUCLEOTIDE SEQUENCE</scope>
    <source>
        <strain evidence="1">E1834</strain>
    </source>
</reference>
<name>A0ACB0Z7D0_MELEN</name>
<proteinExistence type="predicted"/>
<dbReference type="Proteomes" id="UP001497535">
    <property type="component" value="Unassembled WGS sequence"/>
</dbReference>
<organism evidence="1 2">
    <name type="scientific">Meloidogyne enterolobii</name>
    <name type="common">Root-knot nematode worm</name>
    <name type="synonym">Meloidogyne mayaguensis</name>
    <dbReference type="NCBI Taxonomy" id="390850"/>
    <lineage>
        <taxon>Eukaryota</taxon>
        <taxon>Metazoa</taxon>
        <taxon>Ecdysozoa</taxon>
        <taxon>Nematoda</taxon>
        <taxon>Chromadorea</taxon>
        <taxon>Rhabditida</taxon>
        <taxon>Tylenchina</taxon>
        <taxon>Tylenchomorpha</taxon>
        <taxon>Tylenchoidea</taxon>
        <taxon>Meloidogynidae</taxon>
        <taxon>Meloidogyninae</taxon>
        <taxon>Meloidogyne</taxon>
    </lineage>
</organism>
<evidence type="ECO:0000313" key="2">
    <source>
        <dbReference type="Proteomes" id="UP001497535"/>
    </source>
</evidence>
<dbReference type="EMBL" id="CAVMJV010000027">
    <property type="protein sequence ID" value="CAK5074897.1"/>
    <property type="molecule type" value="Genomic_DNA"/>
</dbReference>
<comment type="caution">
    <text evidence="1">The sequence shown here is derived from an EMBL/GenBank/DDBJ whole genome shotgun (WGS) entry which is preliminary data.</text>
</comment>
<sequence length="1888" mass="217154">MSFCFVRKVGIKSKSQPKFKNLKKLARKNRSSQIRANKVGKISEEKRKEGQSPINITIISLDEAFTSHKIVETFNLADEDAVIHVNEKRNISHLAVPRFKQRYIFFCPDTTSIISTLDFLRVSDILVILWPTETTNLNIAHSRLLDVITAHGFPPTFNLVSTLPASGKQRDSTRKALEKLMAPWAKDSRIYDLQGGSPLQILRQISTTRKVRSNLQKLRPYLITENVQIIKTEDNSDSFSLLISGYLNGAPLNVNGLVHISGCGDFQLSQVVFENDPHPLKQSKAESMEILRAIKADPLKQTQLDSEIIQDPMNIDQPEMDENEEKYAVPKVKLPEGTSEYQASWLIDDDYEEDDDEEEESDECDSVEDEDNGNDLHGTENGFCAQMEDENFSQNGEGDSHSVVESATMDESIDLNDIDINDDHQKELFKKERENRQWPDEVEAPEGMNARDRFKRYRGLKSFRTSPWDPKENLTKDYARIYKIVNFKRTRKLALEAAKQSFQAADEGDEQFCTPGAYITLCVKDVPSSYENHISSTHSPLIVFGLLKNEHRMSTLNMILHRYPSFNKPVKNKEELLFQVGCRLFTANPVFSQHTNGKKFKMERFMPSSGAFCATVFAPITFPPSNVLVFRQCSPEKLQLIAKGIVLDSNPDRIILKRVRLSGHPFKVNKRTAVVRYMFFNREDIEWFKPVELYTHSGRHGRIKQPLGTHGLMKCVFDRPLSVQDSVLMNLYKRVFPKWTYNAETRGKQFCISDEADDTLEEEWSGKKDKKMETMQHARSRAIVLQDFESLLNDLNSRKDKFIGNNYVKCQGGSDNTFDNISFDLSGDKLTDSITTIFSDILISANNLIQTSQELFESISMYDEDNEGSSVLETIVEFLPFLQKLEQFVYTTSELTKNLLLQIHGFLTFGRNEIKNHRADQLPLTRMWRTLGDLLSTFAVLDALILSHPFLREHWAVLLRSVRLVQFNPAQFDLEGLSTGRLQHLNALIERLDLVLMNGKILTNTCIKLTRFDQLSSDRQFMERFRLAIMQMLTNWEKHINSSENAIPDKKRLICLLTLSKLFHHLLPERQKPDKKIISKLLGINKNLISFHLFADLLFIPFDFILKEILGASKVVDKKVSSTIQIAKGCQLNKLLENLYKYVQTFSLNLNDWQKRMQEEEKGSTPDYLKFCDLFIEGIHMGEKLNRLLKYILNIHLAEQKPISKANVRLIFVLIQFVKTISNTFTSNWNSILEAINYGCVHLSASILSILQSIIQSNGESKQPFFANSILNSALSLSQPVGRKALIVAGVSLELANYQKTLRGNDVQIDETLKKLDILCNFGHVLSNSTDLSFLYWHRLSLMQAFCEDLIQEQITDFSNEDLPRTITDFFSAINECGRLIISVKHCDQQTFLQTFSNELFLIITNNFLSKLCTEIENDLRLSYHQQQSSSFEQLEKLFSTQNPLQQEEKPLNKLLLNLLQIPKIKLGNRIIVVFDYVTNYLSSTFYNFSVIALHDSEAYNRMRILAKHRYGLNLEDYQLPTRCFFIERSSQSKQLAIVRVQQIVNSIKTHGIGILDPLINTSYKYMRSQFQLLSRCLSDEKLKSTLIREICFYRDSIDQLEQMYPMERAEKMTNSLKRYCHKIGGGPSLNIVERLRILIVRIGNMIGLLRMFRSGILETFAPNITFGFKHKESMSDLINNFDKNSIQNNCAKLCDKISSNITGYLTSNNDSIELLTSMFAKEFRGNNKFAHLRDFFILIPTLMIVQIEYISKCRARLSNKKMSLNEDLAVAGSFNEQFIFVEDGFSIGIAYVLTLLNQQFFFNSLNWFDSVFNKIHSEVIKCKNEQKLALKAKDESLARLLALKQSQLNEQLEEFKRLMYSLNSALTFLQANEVCDENIEETYLDDF</sequence>
<gene>
    <name evidence="1" type="ORF">MENTE1834_LOCUS21671</name>
</gene>
<evidence type="ECO:0000313" key="1">
    <source>
        <dbReference type="EMBL" id="CAK5074897.1"/>
    </source>
</evidence>
<keyword evidence="2" id="KW-1185">Reference proteome</keyword>
<accession>A0ACB0Z7D0</accession>
<protein>
    <submittedName>
        <fullName evidence="1">Uncharacterized protein</fullName>
    </submittedName>
</protein>